<dbReference type="InterPro" id="IPR011990">
    <property type="entry name" value="TPR-like_helical_dom_sf"/>
</dbReference>
<evidence type="ECO:0000256" key="1">
    <source>
        <dbReference type="SAM" id="SignalP"/>
    </source>
</evidence>
<organism evidence="2 3">
    <name type="scientific">Ravibacter arvi</name>
    <dbReference type="NCBI Taxonomy" id="2051041"/>
    <lineage>
        <taxon>Bacteria</taxon>
        <taxon>Pseudomonadati</taxon>
        <taxon>Bacteroidota</taxon>
        <taxon>Cytophagia</taxon>
        <taxon>Cytophagales</taxon>
        <taxon>Spirosomataceae</taxon>
        <taxon>Ravibacter</taxon>
    </lineage>
</organism>
<keyword evidence="3" id="KW-1185">Reference proteome</keyword>
<name>A0ABP8LKZ8_9BACT</name>
<dbReference type="InterPro" id="IPR041662">
    <property type="entry name" value="SusD-like_2"/>
</dbReference>
<dbReference type="RefSeq" id="WP_345026217.1">
    <property type="nucleotide sequence ID" value="NZ_BAABEY010000001.1"/>
</dbReference>
<dbReference type="Pfam" id="PF12771">
    <property type="entry name" value="SusD-like_2"/>
    <property type="match status" value="1"/>
</dbReference>
<reference evidence="3" key="1">
    <citation type="journal article" date="2019" name="Int. J. Syst. Evol. Microbiol.">
        <title>The Global Catalogue of Microorganisms (GCM) 10K type strain sequencing project: providing services to taxonomists for standard genome sequencing and annotation.</title>
        <authorList>
            <consortium name="The Broad Institute Genomics Platform"/>
            <consortium name="The Broad Institute Genome Sequencing Center for Infectious Disease"/>
            <person name="Wu L."/>
            <person name="Ma J."/>
        </authorList>
    </citation>
    <scope>NUCLEOTIDE SEQUENCE [LARGE SCALE GENOMIC DNA]</scope>
    <source>
        <strain evidence="3">JCM 31920</strain>
    </source>
</reference>
<sequence>MITKSIKYFALGALFVSATACNDQLRIDERQTAFDVNYFTYSRYQLTTGIVDVAKNYGKAVVDAPKGQAALYFMDCYSADQITGFYTKTDPEWRFQDDNAYTKQLRTLAAINTLATNEGNLANVAASDILKCVVGASLTEKYGDIPFTEAVQGRTGNLFPKFDSQKEVYEIMFSMLDKAIAVLADPSSKGLPSDHDVLFKGDRTKWLKFANSLKFRLMVHSYEAFKKAGKDLSGEMQAIASGTNYMSSVADNAALDFSGIEQDQSWYLQRTWGTGNEFTEQKPTKYLIDQMVALDDPRMYVIFAPAFAPISNKATQVTENVKINGYTYPITYYPKSLYEPSAMEAAGRDLSGKVISVPYPFDAMWVGTPNPLNVHLQYAGSGLPGSNSFYDNRRITGFSQLISQTKSPALRAVMMESSEMMFLLAEARQKGWISAGTVKDYYENGIRLSFERWQIQNGEKPATHIGSDKIIDNFAAYYKKPAVALDGTAADLDKIGLQKWLSLLVTNQTEAYTDFRRTGKPAFVGNITTTFSVYEFPQRYVYPQDERSNNRENYDAAVSALGGKDLPSAKMWILK</sequence>
<protein>
    <recommendedName>
        <fullName evidence="4">SusD/RagB family nutrient-binding outer membrane lipoprotein</fullName>
    </recommendedName>
</protein>
<evidence type="ECO:0000313" key="3">
    <source>
        <dbReference type="Proteomes" id="UP001501508"/>
    </source>
</evidence>
<dbReference type="SUPFAM" id="SSF48452">
    <property type="entry name" value="TPR-like"/>
    <property type="match status" value="1"/>
</dbReference>
<dbReference type="Pfam" id="PF12741">
    <property type="entry name" value="SusD-like"/>
    <property type="match status" value="1"/>
</dbReference>
<dbReference type="EMBL" id="BAABEY010000001">
    <property type="protein sequence ID" value="GAA4431719.1"/>
    <property type="molecule type" value="Genomic_DNA"/>
</dbReference>
<dbReference type="Gene3D" id="1.25.40.390">
    <property type="match status" value="2"/>
</dbReference>
<evidence type="ECO:0008006" key="4">
    <source>
        <dbReference type="Google" id="ProtNLM"/>
    </source>
</evidence>
<feature type="chain" id="PRO_5046926486" description="SusD/RagB family nutrient-binding outer membrane lipoprotein" evidence="1">
    <location>
        <begin position="21"/>
        <end position="575"/>
    </location>
</feature>
<dbReference type="PROSITE" id="PS51257">
    <property type="entry name" value="PROKAR_LIPOPROTEIN"/>
    <property type="match status" value="1"/>
</dbReference>
<evidence type="ECO:0000313" key="2">
    <source>
        <dbReference type="EMBL" id="GAA4431719.1"/>
    </source>
</evidence>
<proteinExistence type="predicted"/>
<dbReference type="Proteomes" id="UP001501508">
    <property type="component" value="Unassembled WGS sequence"/>
</dbReference>
<keyword evidence="1" id="KW-0732">Signal</keyword>
<accession>A0ABP8LKZ8</accession>
<feature type="signal peptide" evidence="1">
    <location>
        <begin position="1"/>
        <end position="20"/>
    </location>
</feature>
<gene>
    <name evidence="2" type="ORF">GCM10023091_02910</name>
</gene>
<dbReference type="InterPro" id="IPR024302">
    <property type="entry name" value="SusD-like"/>
</dbReference>
<comment type="caution">
    <text evidence="2">The sequence shown here is derived from an EMBL/GenBank/DDBJ whole genome shotgun (WGS) entry which is preliminary data.</text>
</comment>